<evidence type="ECO:0000313" key="2">
    <source>
        <dbReference type="RefSeq" id="XP_055892155.1"/>
    </source>
</evidence>
<dbReference type="SUPFAM" id="SSF57924">
    <property type="entry name" value="Inhibitor of apoptosis (IAP) repeat"/>
    <property type="match status" value="1"/>
</dbReference>
<proteinExistence type="predicted"/>
<dbReference type="PANTHER" id="PTHR10044:SF139">
    <property type="entry name" value="DEATH-ASSOCIATED INHIBITOR OF APOPTOSIS 2"/>
    <property type="match status" value="1"/>
</dbReference>
<dbReference type="GeneID" id="106062134"/>
<name>A0A9W3AY54_BIOGL</name>
<dbReference type="AlphaFoldDB" id="A0A9W3AY54"/>
<organism evidence="1 2">
    <name type="scientific">Biomphalaria glabrata</name>
    <name type="common">Bloodfluke planorb</name>
    <name type="synonym">Freshwater snail</name>
    <dbReference type="NCBI Taxonomy" id="6526"/>
    <lineage>
        <taxon>Eukaryota</taxon>
        <taxon>Metazoa</taxon>
        <taxon>Spiralia</taxon>
        <taxon>Lophotrochozoa</taxon>
        <taxon>Mollusca</taxon>
        <taxon>Gastropoda</taxon>
        <taxon>Heterobranchia</taxon>
        <taxon>Euthyneura</taxon>
        <taxon>Panpulmonata</taxon>
        <taxon>Hygrophila</taxon>
        <taxon>Lymnaeoidea</taxon>
        <taxon>Planorbidae</taxon>
        <taxon>Biomphalaria</taxon>
    </lineage>
</organism>
<dbReference type="GO" id="GO:0005737">
    <property type="term" value="C:cytoplasm"/>
    <property type="evidence" value="ECO:0007669"/>
    <property type="project" value="TreeGrafter"/>
</dbReference>
<dbReference type="GO" id="GO:0061630">
    <property type="term" value="F:ubiquitin protein ligase activity"/>
    <property type="evidence" value="ECO:0007669"/>
    <property type="project" value="TreeGrafter"/>
</dbReference>
<dbReference type="Gene3D" id="1.10.1170.10">
    <property type="entry name" value="Inhibitor Of Apoptosis Protein (2mihbC-IAP-1), Chain A"/>
    <property type="match status" value="1"/>
</dbReference>
<dbReference type="OrthoDB" id="4034597at2759"/>
<dbReference type="GO" id="GO:0005634">
    <property type="term" value="C:nucleus"/>
    <property type="evidence" value="ECO:0007669"/>
    <property type="project" value="TreeGrafter"/>
</dbReference>
<dbReference type="PROSITE" id="PS50143">
    <property type="entry name" value="BIR_REPEAT_2"/>
    <property type="match status" value="1"/>
</dbReference>
<sequence>MSRHVKGTPTGMSFKYEPKRPEYSTYEQRIATYTTWNVAFISPIDLAMAGLWYLGEGDRVRCFFCGGGLRDWLPDDIPLKEHQKLFPKCGYLELVSNNPMLESSKSRL</sequence>
<reference evidence="2" key="1">
    <citation type="submission" date="2025-08" db="UniProtKB">
        <authorList>
            <consortium name="RefSeq"/>
        </authorList>
    </citation>
    <scope>IDENTIFICATION</scope>
</reference>
<dbReference type="GO" id="GO:0043027">
    <property type="term" value="F:cysteine-type endopeptidase inhibitor activity involved in apoptotic process"/>
    <property type="evidence" value="ECO:0007669"/>
    <property type="project" value="TreeGrafter"/>
</dbReference>
<evidence type="ECO:0000313" key="1">
    <source>
        <dbReference type="Proteomes" id="UP001165740"/>
    </source>
</evidence>
<dbReference type="CDD" id="cd00022">
    <property type="entry name" value="BIR"/>
    <property type="match status" value="1"/>
</dbReference>
<dbReference type="GO" id="GO:0043066">
    <property type="term" value="P:negative regulation of apoptotic process"/>
    <property type="evidence" value="ECO:0007669"/>
    <property type="project" value="TreeGrafter"/>
</dbReference>
<protein>
    <submittedName>
        <fullName evidence="2">Inhibitor of apoptosis</fullName>
    </submittedName>
</protein>
<accession>A0A9W3AY54</accession>
<keyword evidence="1" id="KW-1185">Reference proteome</keyword>
<dbReference type="GO" id="GO:0031398">
    <property type="term" value="P:positive regulation of protein ubiquitination"/>
    <property type="evidence" value="ECO:0007669"/>
    <property type="project" value="TreeGrafter"/>
</dbReference>
<dbReference type="GO" id="GO:0051726">
    <property type="term" value="P:regulation of cell cycle"/>
    <property type="evidence" value="ECO:0007669"/>
    <property type="project" value="TreeGrafter"/>
</dbReference>
<dbReference type="OMA" id="EPKRPEY"/>
<dbReference type="SMART" id="SM00238">
    <property type="entry name" value="BIR"/>
    <property type="match status" value="1"/>
</dbReference>
<dbReference type="PROSITE" id="PS01282">
    <property type="entry name" value="BIR_REPEAT_1"/>
    <property type="match status" value="1"/>
</dbReference>
<dbReference type="Pfam" id="PF00653">
    <property type="entry name" value="BIR"/>
    <property type="match status" value="1"/>
</dbReference>
<dbReference type="InterPro" id="IPR050784">
    <property type="entry name" value="IAP"/>
</dbReference>
<dbReference type="PANTHER" id="PTHR10044">
    <property type="entry name" value="INHIBITOR OF APOPTOSIS"/>
    <property type="match status" value="1"/>
</dbReference>
<gene>
    <name evidence="2" type="primary">LOC106062134</name>
</gene>
<dbReference type="Proteomes" id="UP001165740">
    <property type="component" value="Chromosome 7"/>
</dbReference>
<dbReference type="InterPro" id="IPR001370">
    <property type="entry name" value="BIR_rpt"/>
</dbReference>
<dbReference type="RefSeq" id="XP_055892155.1">
    <property type="nucleotide sequence ID" value="XM_056036180.1"/>
</dbReference>